<feature type="transmembrane region" description="Helical" evidence="9">
    <location>
        <begin position="236"/>
        <end position="261"/>
    </location>
</feature>
<feature type="transmembrane region" description="Helical" evidence="9">
    <location>
        <begin position="268"/>
        <end position="288"/>
    </location>
</feature>
<comment type="similarity">
    <text evidence="8">Belongs to the binding-protein-dependent transport system permease family. LivHM subfamily.</text>
</comment>
<dbReference type="GO" id="GO:0022857">
    <property type="term" value="F:transmembrane transporter activity"/>
    <property type="evidence" value="ECO:0007669"/>
    <property type="project" value="InterPro"/>
</dbReference>
<evidence type="ECO:0000256" key="5">
    <source>
        <dbReference type="ARBA" id="ARBA00022970"/>
    </source>
</evidence>
<proteinExistence type="inferred from homology"/>
<evidence type="ECO:0000256" key="8">
    <source>
        <dbReference type="ARBA" id="ARBA00037998"/>
    </source>
</evidence>
<feature type="transmembrane region" description="Helical" evidence="9">
    <location>
        <begin position="6"/>
        <end position="28"/>
    </location>
</feature>
<dbReference type="InterPro" id="IPR001851">
    <property type="entry name" value="ABC_transp_permease"/>
</dbReference>
<keyword evidence="6 9" id="KW-1133">Transmembrane helix</keyword>
<feature type="transmembrane region" description="Helical" evidence="9">
    <location>
        <begin position="202"/>
        <end position="224"/>
    </location>
</feature>
<evidence type="ECO:0000256" key="4">
    <source>
        <dbReference type="ARBA" id="ARBA00022692"/>
    </source>
</evidence>
<keyword evidence="7 9" id="KW-0472">Membrane</keyword>
<dbReference type="InterPro" id="IPR052157">
    <property type="entry name" value="BCAA_transport_permease"/>
</dbReference>
<feature type="transmembrane region" description="Helical" evidence="9">
    <location>
        <begin position="60"/>
        <end position="84"/>
    </location>
</feature>
<gene>
    <name evidence="10" type="ORF">METZ01_LOCUS73587</name>
</gene>
<keyword evidence="3" id="KW-1003">Cell membrane</keyword>
<keyword evidence="5" id="KW-0029">Amino-acid transport</keyword>
<feature type="transmembrane region" description="Helical" evidence="9">
    <location>
        <begin position="96"/>
        <end position="119"/>
    </location>
</feature>
<sequence>VIDLFINAVASGLLLGGFYAAVALGLSIVFGRLDIVNIAHPAFVIIGSYVTFYINDNFGLDPIVVGVIFIPIFFLLGIGMYRFYYVCFERTGQESLSGLAYFFGIMFIIEVLIILVYGVDYRNVQAPYIGHSLWINDWIPLGDFRVSLPYRMLVPFVVAAVVTGGVYLYLSKTYLGRAILAVSQDRVALQLMGANPIKVKQWAFGIAIATAAIAGALLIVIHPVEPSVGRLYIGRVFAIVILGGMGSISGTFFAALMIGIAETLISTFIGPSWAPAAAYGILLVTLAVRPQGLFGRA</sequence>
<evidence type="ECO:0000256" key="6">
    <source>
        <dbReference type="ARBA" id="ARBA00022989"/>
    </source>
</evidence>
<evidence type="ECO:0008006" key="11">
    <source>
        <dbReference type="Google" id="ProtNLM"/>
    </source>
</evidence>
<feature type="transmembrane region" description="Helical" evidence="9">
    <location>
        <begin position="150"/>
        <end position="170"/>
    </location>
</feature>
<dbReference type="GO" id="GO:0005886">
    <property type="term" value="C:plasma membrane"/>
    <property type="evidence" value="ECO:0007669"/>
    <property type="project" value="UniProtKB-SubCell"/>
</dbReference>
<protein>
    <recommendedName>
        <fullName evidence="11">Branched-chain amino acid ABC transporter permease</fullName>
    </recommendedName>
</protein>
<evidence type="ECO:0000256" key="3">
    <source>
        <dbReference type="ARBA" id="ARBA00022475"/>
    </source>
</evidence>
<dbReference type="EMBL" id="UINC01005345">
    <property type="protein sequence ID" value="SVA20733.1"/>
    <property type="molecule type" value="Genomic_DNA"/>
</dbReference>
<comment type="subcellular location">
    <subcellularLocation>
        <location evidence="1">Cell membrane</location>
        <topology evidence="1">Multi-pass membrane protein</topology>
    </subcellularLocation>
</comment>
<evidence type="ECO:0000256" key="2">
    <source>
        <dbReference type="ARBA" id="ARBA00022448"/>
    </source>
</evidence>
<name>A0A381U2N3_9ZZZZ</name>
<evidence type="ECO:0000313" key="10">
    <source>
        <dbReference type="EMBL" id="SVA20733.1"/>
    </source>
</evidence>
<feature type="transmembrane region" description="Helical" evidence="9">
    <location>
        <begin position="35"/>
        <end position="54"/>
    </location>
</feature>
<reference evidence="10" key="1">
    <citation type="submission" date="2018-05" db="EMBL/GenBank/DDBJ databases">
        <authorList>
            <person name="Lanie J.A."/>
            <person name="Ng W.-L."/>
            <person name="Kazmierczak K.M."/>
            <person name="Andrzejewski T.M."/>
            <person name="Davidsen T.M."/>
            <person name="Wayne K.J."/>
            <person name="Tettelin H."/>
            <person name="Glass J.I."/>
            <person name="Rusch D."/>
            <person name="Podicherti R."/>
            <person name="Tsui H.-C.T."/>
            <person name="Winkler M.E."/>
        </authorList>
    </citation>
    <scope>NUCLEOTIDE SEQUENCE</scope>
</reference>
<evidence type="ECO:0000256" key="9">
    <source>
        <dbReference type="SAM" id="Phobius"/>
    </source>
</evidence>
<feature type="non-terminal residue" evidence="10">
    <location>
        <position position="1"/>
    </location>
</feature>
<keyword evidence="4 9" id="KW-0812">Transmembrane</keyword>
<evidence type="ECO:0000256" key="7">
    <source>
        <dbReference type="ARBA" id="ARBA00023136"/>
    </source>
</evidence>
<keyword evidence="2" id="KW-0813">Transport</keyword>
<organism evidence="10">
    <name type="scientific">marine metagenome</name>
    <dbReference type="NCBI Taxonomy" id="408172"/>
    <lineage>
        <taxon>unclassified sequences</taxon>
        <taxon>metagenomes</taxon>
        <taxon>ecological metagenomes</taxon>
    </lineage>
</organism>
<dbReference type="PANTHER" id="PTHR11795">
    <property type="entry name" value="BRANCHED-CHAIN AMINO ACID TRANSPORT SYSTEM PERMEASE PROTEIN LIVH"/>
    <property type="match status" value="1"/>
</dbReference>
<accession>A0A381U2N3</accession>
<dbReference type="PANTHER" id="PTHR11795:SF445">
    <property type="entry name" value="AMINO ACID ABC TRANSPORTER PERMEASE PROTEIN"/>
    <property type="match status" value="1"/>
</dbReference>
<dbReference type="AlphaFoldDB" id="A0A381U2N3"/>
<dbReference type="Pfam" id="PF02653">
    <property type="entry name" value="BPD_transp_2"/>
    <property type="match status" value="1"/>
</dbReference>
<dbReference type="CDD" id="cd06582">
    <property type="entry name" value="TM_PBP1_LivH_like"/>
    <property type="match status" value="1"/>
</dbReference>
<evidence type="ECO:0000256" key="1">
    <source>
        <dbReference type="ARBA" id="ARBA00004651"/>
    </source>
</evidence>
<dbReference type="GO" id="GO:0006865">
    <property type="term" value="P:amino acid transport"/>
    <property type="evidence" value="ECO:0007669"/>
    <property type="project" value="UniProtKB-KW"/>
</dbReference>